<gene>
    <name evidence="1" type="ORF">ACFL2Z_00235</name>
</gene>
<accession>A0ABV6YN27</accession>
<comment type="caution">
    <text evidence="1">The sequence shown here is derived from an EMBL/GenBank/DDBJ whole genome shotgun (WGS) entry which is preliminary data.</text>
</comment>
<evidence type="ECO:0000313" key="2">
    <source>
        <dbReference type="Proteomes" id="UP001594288"/>
    </source>
</evidence>
<dbReference type="EMBL" id="JBHPEI010000002">
    <property type="protein sequence ID" value="MFC1799327.1"/>
    <property type="molecule type" value="Genomic_DNA"/>
</dbReference>
<dbReference type="Gene3D" id="2.60.40.4070">
    <property type="match status" value="1"/>
</dbReference>
<dbReference type="InterPro" id="IPR026444">
    <property type="entry name" value="Secre_tail"/>
</dbReference>
<proteinExistence type="predicted"/>
<evidence type="ECO:0000313" key="1">
    <source>
        <dbReference type="EMBL" id="MFC1799327.1"/>
    </source>
</evidence>
<name>A0ABV6YN27_UNCEI</name>
<organism evidence="1 2">
    <name type="scientific">Eiseniibacteriota bacterium</name>
    <dbReference type="NCBI Taxonomy" id="2212470"/>
    <lineage>
        <taxon>Bacteria</taxon>
        <taxon>Candidatus Eiseniibacteriota</taxon>
    </lineage>
</organism>
<dbReference type="Proteomes" id="UP001594288">
    <property type="component" value="Unassembled WGS sequence"/>
</dbReference>
<keyword evidence="2" id="KW-1185">Reference proteome</keyword>
<protein>
    <submittedName>
        <fullName evidence="1">T9SS type A sorting domain-containing protein</fullName>
    </submittedName>
</protein>
<dbReference type="NCBIfam" id="TIGR04183">
    <property type="entry name" value="Por_Secre_tail"/>
    <property type="match status" value="1"/>
</dbReference>
<reference evidence="1 2" key="1">
    <citation type="submission" date="2024-09" db="EMBL/GenBank/DDBJ databases">
        <authorList>
            <person name="D'Angelo T."/>
        </authorList>
    </citation>
    <scope>NUCLEOTIDE SEQUENCE [LARGE SCALE GENOMIC DNA]</scope>
    <source>
        <strain evidence="1">SAG AM-311-F02</strain>
    </source>
</reference>
<sequence length="740" mass="82152">MLRGTGFTARFVFGQDIRRRASDSLVAVRLAVLLSLSFIALGTAQGSGIDGIRAEMHMAQDAAVDSVLHVLPPLGATAGGVDDLDPTLVNFLKVTICEPGGGGICTTVREFTFQKTPGGGLDYIIFQSHHYHVNWDVAKSEVGKGLEIHFTVAGLEIGHIAYSPATGRTVPIKFRIANHPRIRARVMRDQGFTATEIATVLRNEFGLNEDEIGEILLAENFSCVEIGEAVIIVFDLDAWQGAARMKGFGCSAREAYDALMFVFNIQDEILIEKILFAAGYKMEEFIDFTAIESVRRFAPVLYFDRAHKGLPMSAQLYFDTMMFSCVVDPVKETIAWTAGWDGPPVGTPGTIQVPGRDEQNTGMHNNAFSKLENGEVPTYYKVISDIDSDVPTGPKGRLRIAYWWFYGYQQYCNPLALSNPGEHHGDWEFIWVTTDPSRSKADAVTYCFHGVWYTRKSGGFDTEGDRPVVYVGKLGHGNYHNDDHSGWMVGTPHHCCHYADYKNETEDSIWRNAGENLVSLRGNSEPWMFADRIGSTFTYNSHEYEVAHWRWGPHISYCDDWFFVCVNWTHVDACGTHPTADYPLDWDKASCKDEGCRDHDCSGLVYTSPLPDYNQGWPWGSGLLTSATDGPEGSGSSDFAGADPSQVCEASLTLSTANPCVEAVLAGTFSMPRALVARLSVYDVRGRLISGIVNQRVEPGMQMFEWDLRKTSGSRVTPGIYFLRLETPDRSITRKIVIQR</sequence>